<dbReference type="InterPro" id="IPR011051">
    <property type="entry name" value="RmlC_Cupin_sf"/>
</dbReference>
<keyword evidence="4" id="KW-1185">Reference proteome</keyword>
<dbReference type="InterPro" id="IPR029303">
    <property type="entry name" value="CapF_C"/>
</dbReference>
<dbReference type="EMBL" id="CP104874">
    <property type="protein sequence ID" value="WWF05641.1"/>
    <property type="molecule type" value="Genomic_DNA"/>
</dbReference>
<gene>
    <name evidence="3" type="ORF">N5P18_01860</name>
</gene>
<feature type="domain" description="Capsular polysaccharide assembling protein CapF C-terminal" evidence="2">
    <location>
        <begin position="248"/>
        <end position="359"/>
    </location>
</feature>
<name>A0ABZ2FHC1_9MICO</name>
<dbReference type="InterPro" id="IPR014710">
    <property type="entry name" value="RmlC-like_jellyroll"/>
</dbReference>
<dbReference type="SUPFAM" id="SSF51182">
    <property type="entry name" value="RmlC-like cupins"/>
    <property type="match status" value="1"/>
</dbReference>
<dbReference type="InterPro" id="IPR050177">
    <property type="entry name" value="Lipid_A_modif_metabolic_enz"/>
</dbReference>
<dbReference type="PANTHER" id="PTHR43245">
    <property type="entry name" value="BIFUNCTIONAL POLYMYXIN RESISTANCE PROTEIN ARNA"/>
    <property type="match status" value="1"/>
</dbReference>
<proteinExistence type="predicted"/>
<dbReference type="InterPro" id="IPR001509">
    <property type="entry name" value="Epimerase_deHydtase"/>
</dbReference>
<dbReference type="Gene3D" id="2.60.120.10">
    <property type="entry name" value="Jelly Rolls"/>
    <property type="match status" value="1"/>
</dbReference>
<dbReference type="SUPFAM" id="SSF51735">
    <property type="entry name" value="NAD(P)-binding Rossmann-fold domains"/>
    <property type="match status" value="1"/>
</dbReference>
<sequence length="369" mass="40080">MKVLLTGARGFLGWHTRLRLHALTDHEVVPVGRTEWSNLSGLVAEADAVIHVAGVNRAETDDEVEGGNVQLAEDLATAIRGAGRPLRVVYANSVQAGNGGPYGTGKERAAQVLRAAVEGAGGHLVDVLLPNIFGEHGRPRYNSFVATFVDATVRGEIPTINDNRVGLLHVQDAAQALLEGLETPQTSLAPVPEPHGVQEVWDLLQEFHASYVPGGEIPDLSTKFRIDLFNTYRAALFPEHYPIALTPHSDPRGSFVETVRCRGGEGQTSFSTTVPGITRGEHYHLHKIERFAVISGTGTMELRKMFSDEVLTFPASGDQPVAIDMPVGWVHNIKNTGDEVLLTQFWSHELFRPDAPDTFAEPVRPSSDG</sequence>
<dbReference type="Pfam" id="PF14667">
    <property type="entry name" value="Polysacc_synt_C"/>
    <property type="match status" value="1"/>
</dbReference>
<evidence type="ECO:0000313" key="3">
    <source>
        <dbReference type="EMBL" id="WWF05641.1"/>
    </source>
</evidence>
<evidence type="ECO:0000313" key="4">
    <source>
        <dbReference type="Proteomes" id="UP001381003"/>
    </source>
</evidence>
<dbReference type="InterPro" id="IPR036291">
    <property type="entry name" value="NAD(P)-bd_dom_sf"/>
</dbReference>
<protein>
    <submittedName>
        <fullName evidence="3">NAD-dependent epimerase/dehydratase family protein</fullName>
    </submittedName>
</protein>
<dbReference type="Gene3D" id="3.40.50.720">
    <property type="entry name" value="NAD(P)-binding Rossmann-like Domain"/>
    <property type="match status" value="1"/>
</dbReference>
<dbReference type="Proteomes" id="UP001381003">
    <property type="component" value="Chromosome"/>
</dbReference>
<organism evidence="3 4">
    <name type="scientific">Janibacter terrae</name>
    <dbReference type="NCBI Taxonomy" id="103817"/>
    <lineage>
        <taxon>Bacteria</taxon>
        <taxon>Bacillati</taxon>
        <taxon>Actinomycetota</taxon>
        <taxon>Actinomycetes</taxon>
        <taxon>Micrococcales</taxon>
        <taxon>Intrasporangiaceae</taxon>
        <taxon>Janibacter</taxon>
    </lineage>
</organism>
<dbReference type="Pfam" id="PF01370">
    <property type="entry name" value="Epimerase"/>
    <property type="match status" value="1"/>
</dbReference>
<dbReference type="RefSeq" id="WP_338538501.1">
    <property type="nucleotide sequence ID" value="NZ_CP104874.1"/>
</dbReference>
<reference evidence="3 4" key="1">
    <citation type="submission" date="2022-09" db="EMBL/GenBank/DDBJ databases">
        <title>Complete genome sequence of Janibacter terrae strain COS04-44, PCL-degrading bacteria isolated from oil spilled coast.</title>
        <authorList>
            <person name="Park H."/>
            <person name="Kim J.Y."/>
            <person name="An S.H."/>
            <person name="Lee C.M."/>
            <person name="Weon H.-Y."/>
        </authorList>
    </citation>
    <scope>NUCLEOTIDE SEQUENCE [LARGE SCALE GENOMIC DNA]</scope>
    <source>
        <strain evidence="3 4">COS04-44</strain>
    </source>
</reference>
<evidence type="ECO:0000259" key="1">
    <source>
        <dbReference type="Pfam" id="PF01370"/>
    </source>
</evidence>
<accession>A0ABZ2FHC1</accession>
<feature type="domain" description="NAD-dependent epimerase/dehydratase" evidence="1">
    <location>
        <begin position="3"/>
        <end position="186"/>
    </location>
</feature>
<evidence type="ECO:0000259" key="2">
    <source>
        <dbReference type="Pfam" id="PF14667"/>
    </source>
</evidence>